<keyword evidence="2" id="KW-1185">Reference proteome</keyword>
<protein>
    <submittedName>
        <fullName evidence="1">Uncharacterized protein</fullName>
    </submittedName>
</protein>
<reference evidence="1" key="2">
    <citation type="submission" date="2025-09" db="UniProtKB">
        <authorList>
            <consortium name="Ensembl"/>
        </authorList>
    </citation>
    <scope>IDENTIFICATION</scope>
</reference>
<sequence>LLFKITCITSNFRPRHSIICNPGLPNPHPSGTALSSLRKEKSSKQGRAGRALLQCRSRTVLLWASPDHCVVGAAEEEANGHDGEVVFYVLKMRNAVLTMGLKTTKERVVCGKSFGFTYNRGPAGTTLVDLRTIVLSTFKTLNVYLY</sequence>
<name>A0A8C6U918_9GOBI</name>
<accession>A0A8C6U918</accession>
<dbReference type="Ensembl" id="ENSNMLT00000035197.1">
    <property type="protein sequence ID" value="ENSNMLP00000031581.1"/>
    <property type="gene ID" value="ENSNMLG00000019818.1"/>
</dbReference>
<dbReference type="Proteomes" id="UP000694523">
    <property type="component" value="Unplaced"/>
</dbReference>
<evidence type="ECO:0000313" key="2">
    <source>
        <dbReference type="Proteomes" id="UP000694523"/>
    </source>
</evidence>
<evidence type="ECO:0000313" key="1">
    <source>
        <dbReference type="Ensembl" id="ENSNMLP00000031581.1"/>
    </source>
</evidence>
<dbReference type="AlphaFoldDB" id="A0A8C6U918"/>
<proteinExistence type="predicted"/>
<organism evidence="1 2">
    <name type="scientific">Neogobius melanostomus</name>
    <name type="common">round goby</name>
    <dbReference type="NCBI Taxonomy" id="47308"/>
    <lineage>
        <taxon>Eukaryota</taxon>
        <taxon>Metazoa</taxon>
        <taxon>Chordata</taxon>
        <taxon>Craniata</taxon>
        <taxon>Vertebrata</taxon>
        <taxon>Euteleostomi</taxon>
        <taxon>Actinopterygii</taxon>
        <taxon>Neopterygii</taxon>
        <taxon>Teleostei</taxon>
        <taxon>Neoteleostei</taxon>
        <taxon>Acanthomorphata</taxon>
        <taxon>Gobiaria</taxon>
        <taxon>Gobiiformes</taxon>
        <taxon>Gobioidei</taxon>
        <taxon>Gobiidae</taxon>
        <taxon>Benthophilinae</taxon>
        <taxon>Neogobiini</taxon>
        <taxon>Neogobius</taxon>
    </lineage>
</organism>
<reference evidence="1" key="1">
    <citation type="submission" date="2025-08" db="UniProtKB">
        <authorList>
            <consortium name="Ensembl"/>
        </authorList>
    </citation>
    <scope>IDENTIFICATION</scope>
</reference>